<keyword evidence="1" id="KW-0472">Membrane</keyword>
<dbReference type="EMBL" id="BAAASZ010000008">
    <property type="protein sequence ID" value="GAA2430568.1"/>
    <property type="molecule type" value="Genomic_DNA"/>
</dbReference>
<evidence type="ECO:0000313" key="2">
    <source>
        <dbReference type="EMBL" id="GAA2430568.1"/>
    </source>
</evidence>
<gene>
    <name evidence="2" type="ORF">GCM10010405_11790</name>
</gene>
<feature type="transmembrane region" description="Helical" evidence="1">
    <location>
        <begin position="162"/>
        <end position="182"/>
    </location>
</feature>
<keyword evidence="1" id="KW-0812">Transmembrane</keyword>
<proteinExistence type="predicted"/>
<evidence type="ECO:0000313" key="3">
    <source>
        <dbReference type="Proteomes" id="UP001501638"/>
    </source>
</evidence>
<evidence type="ECO:0008006" key="4">
    <source>
        <dbReference type="Google" id="ProtNLM"/>
    </source>
</evidence>
<protein>
    <recommendedName>
        <fullName evidence="4">DUF4184 family protein</fullName>
    </recommendedName>
</protein>
<evidence type="ECO:0000256" key="1">
    <source>
        <dbReference type="SAM" id="Phobius"/>
    </source>
</evidence>
<feature type="transmembrane region" description="Helical" evidence="1">
    <location>
        <begin position="61"/>
        <end position="81"/>
    </location>
</feature>
<feature type="transmembrane region" description="Helical" evidence="1">
    <location>
        <begin position="245"/>
        <end position="267"/>
    </location>
</feature>
<dbReference type="Proteomes" id="UP001501638">
    <property type="component" value="Unassembled WGS sequence"/>
</dbReference>
<name>A0ABN3JHF8_9ACTN</name>
<sequence length="280" mass="29048">MPFTLSHAAAALPGIRADGTGRGPLVASALVAGTLAPDMTYYAASAVPAAMRLGDLTHAPVGVVTVDVVIAAALVGAWLLLREPLVALVPASRRGRAYALTRGRPWRGRPLAGLVAWGCASAALGAATHVFWDSFTHMDRWGVRWITALDERVLGVPLYHQLQYGGSVLALVVIAVFLARAWRGLPDAPVPEGVPGLPPLSRRGRRGAVALLVGTAVVGAAHRCARRAAATPEAIPWDGYVPTAMFGAGAGLALALAVYAVVAHAVAARARRRVREPVSG</sequence>
<comment type="caution">
    <text evidence="2">The sequence shown here is derived from an EMBL/GenBank/DDBJ whole genome shotgun (WGS) entry which is preliminary data.</text>
</comment>
<dbReference type="Pfam" id="PF13803">
    <property type="entry name" value="DUF4184"/>
    <property type="match status" value="1"/>
</dbReference>
<feature type="transmembrane region" description="Helical" evidence="1">
    <location>
        <begin position="207"/>
        <end position="225"/>
    </location>
</feature>
<reference evidence="2 3" key="1">
    <citation type="journal article" date="2019" name="Int. J. Syst. Evol. Microbiol.">
        <title>The Global Catalogue of Microorganisms (GCM) 10K type strain sequencing project: providing services to taxonomists for standard genome sequencing and annotation.</title>
        <authorList>
            <consortium name="The Broad Institute Genomics Platform"/>
            <consortium name="The Broad Institute Genome Sequencing Center for Infectious Disease"/>
            <person name="Wu L."/>
            <person name="Ma J."/>
        </authorList>
    </citation>
    <scope>NUCLEOTIDE SEQUENCE [LARGE SCALE GENOMIC DNA]</scope>
    <source>
        <strain evidence="2 3">JCM 6305</strain>
    </source>
</reference>
<feature type="transmembrane region" description="Helical" evidence="1">
    <location>
        <begin position="111"/>
        <end position="132"/>
    </location>
</feature>
<keyword evidence="3" id="KW-1185">Reference proteome</keyword>
<dbReference type="InterPro" id="IPR025238">
    <property type="entry name" value="DUF4184"/>
</dbReference>
<keyword evidence="1" id="KW-1133">Transmembrane helix</keyword>
<dbReference type="RefSeq" id="WP_344321010.1">
    <property type="nucleotide sequence ID" value="NZ_BAAASZ010000008.1"/>
</dbReference>
<accession>A0ABN3JHF8</accession>
<organism evidence="2 3">
    <name type="scientific">Streptomyces macrosporus</name>
    <dbReference type="NCBI Taxonomy" id="44032"/>
    <lineage>
        <taxon>Bacteria</taxon>
        <taxon>Bacillati</taxon>
        <taxon>Actinomycetota</taxon>
        <taxon>Actinomycetes</taxon>
        <taxon>Kitasatosporales</taxon>
        <taxon>Streptomycetaceae</taxon>
        <taxon>Streptomyces</taxon>
    </lineage>
</organism>